<dbReference type="GO" id="GO:1902201">
    <property type="term" value="P:negative regulation of bacterial-type flagellum-dependent cell motility"/>
    <property type="evidence" value="ECO:0007669"/>
    <property type="project" value="TreeGrafter"/>
</dbReference>
<gene>
    <name evidence="3" type="ORF">DCK97_26200</name>
</gene>
<accession>A0A3B9IT32</accession>
<dbReference type="GO" id="GO:0005886">
    <property type="term" value="C:plasma membrane"/>
    <property type="evidence" value="ECO:0007669"/>
    <property type="project" value="TreeGrafter"/>
</dbReference>
<dbReference type="EC" id="2.7.7.65" evidence="1"/>
<dbReference type="PANTHER" id="PTHR45138">
    <property type="entry name" value="REGULATORY COMPONENTS OF SENSORY TRANSDUCTION SYSTEM"/>
    <property type="match status" value="1"/>
</dbReference>
<dbReference type="AlphaFoldDB" id="A0A3B9IT32"/>
<dbReference type="Proteomes" id="UP000257706">
    <property type="component" value="Unassembled WGS sequence"/>
</dbReference>
<dbReference type="SUPFAM" id="SSF55073">
    <property type="entry name" value="Nucleotide cyclase"/>
    <property type="match status" value="1"/>
</dbReference>
<protein>
    <recommendedName>
        <fullName evidence="1">diguanylate cyclase</fullName>
        <ecNumber evidence="1">2.7.7.65</ecNumber>
    </recommendedName>
</protein>
<evidence type="ECO:0000313" key="4">
    <source>
        <dbReference type="Proteomes" id="UP000257706"/>
    </source>
</evidence>
<dbReference type="InterPro" id="IPR043128">
    <property type="entry name" value="Rev_trsase/Diguanyl_cyclase"/>
</dbReference>
<dbReference type="SMART" id="SM00267">
    <property type="entry name" value="GGDEF"/>
    <property type="match status" value="1"/>
</dbReference>
<dbReference type="InterPro" id="IPR029787">
    <property type="entry name" value="Nucleotide_cyclase"/>
</dbReference>
<reference evidence="3 4" key="1">
    <citation type="journal article" date="2018" name="Nat. Biotechnol.">
        <title>A standardized bacterial taxonomy based on genome phylogeny substantially revises the tree of life.</title>
        <authorList>
            <person name="Parks D.H."/>
            <person name="Chuvochina M."/>
            <person name="Waite D.W."/>
            <person name="Rinke C."/>
            <person name="Skarshewski A."/>
            <person name="Chaumeil P.A."/>
            <person name="Hugenholtz P."/>
        </authorList>
    </citation>
    <scope>NUCLEOTIDE SEQUENCE [LARGE SCALE GENOMIC DNA]</scope>
    <source>
        <strain evidence="3">UBA8739</strain>
    </source>
</reference>
<feature type="domain" description="GGDEF" evidence="2">
    <location>
        <begin position="229"/>
        <end position="357"/>
    </location>
</feature>
<dbReference type="PROSITE" id="PS50887">
    <property type="entry name" value="GGDEF"/>
    <property type="match status" value="1"/>
</dbReference>
<name>A0A3B9IT32_9PROT</name>
<dbReference type="CDD" id="cd01949">
    <property type="entry name" value="GGDEF"/>
    <property type="match status" value="1"/>
</dbReference>
<dbReference type="EMBL" id="DMAI01000427">
    <property type="protein sequence ID" value="HAE50910.1"/>
    <property type="molecule type" value="Genomic_DNA"/>
</dbReference>
<dbReference type="GO" id="GO:0052621">
    <property type="term" value="F:diguanylate cyclase activity"/>
    <property type="evidence" value="ECO:0007669"/>
    <property type="project" value="UniProtKB-EC"/>
</dbReference>
<sequence length="357" mass="38516">MHPAPVMPAPRMQQSCRRGRVEYAEQTDRSESHAQAALGLLKSHAVAPNPINYTVAYVHEAGRDPELSRAIDGLLADGGQLTPDFLREAFERHFGMAREAQAVREGGARLAAEAERALSAAEGARSALDTAADEAQRLAERLEQGDTIDPRRLAEAARGLALLARRTAQRTEGAVRSLDAATDQIGGVRRDLDKVRRELATDPLTGLANRRHFELRLGEEIALARETGDPLTVMLVDVEGFDAIAATHGPGIGDQVLRLVGKTLADGVRGRDVAARFGAQRFAVALPHTTESESGAIAEQIRNIVSGRRIVRRDNREAVGRIALSVSRATLQPGEDIGRLIARAEAGLDGRRMRGAR</sequence>
<dbReference type="GO" id="GO:0043709">
    <property type="term" value="P:cell adhesion involved in single-species biofilm formation"/>
    <property type="evidence" value="ECO:0007669"/>
    <property type="project" value="TreeGrafter"/>
</dbReference>
<comment type="caution">
    <text evidence="3">The sequence shown here is derived from an EMBL/GenBank/DDBJ whole genome shotgun (WGS) entry which is preliminary data.</text>
</comment>
<dbReference type="Pfam" id="PF00990">
    <property type="entry name" value="GGDEF"/>
    <property type="match status" value="1"/>
</dbReference>
<evidence type="ECO:0000259" key="2">
    <source>
        <dbReference type="PROSITE" id="PS50887"/>
    </source>
</evidence>
<proteinExistence type="predicted"/>
<evidence type="ECO:0000256" key="1">
    <source>
        <dbReference type="ARBA" id="ARBA00012528"/>
    </source>
</evidence>
<dbReference type="PANTHER" id="PTHR45138:SF24">
    <property type="entry name" value="DIGUANYLATE CYCLASE DGCC-RELATED"/>
    <property type="match status" value="1"/>
</dbReference>
<evidence type="ECO:0000313" key="3">
    <source>
        <dbReference type="EMBL" id="HAE50910.1"/>
    </source>
</evidence>
<organism evidence="3 4">
    <name type="scientific">Tistrella mobilis</name>
    <dbReference type="NCBI Taxonomy" id="171437"/>
    <lineage>
        <taxon>Bacteria</taxon>
        <taxon>Pseudomonadati</taxon>
        <taxon>Pseudomonadota</taxon>
        <taxon>Alphaproteobacteria</taxon>
        <taxon>Geminicoccales</taxon>
        <taxon>Geminicoccaceae</taxon>
        <taxon>Tistrella</taxon>
    </lineage>
</organism>
<dbReference type="NCBIfam" id="TIGR00254">
    <property type="entry name" value="GGDEF"/>
    <property type="match status" value="1"/>
</dbReference>
<dbReference type="InterPro" id="IPR000160">
    <property type="entry name" value="GGDEF_dom"/>
</dbReference>
<dbReference type="InterPro" id="IPR050469">
    <property type="entry name" value="Diguanylate_Cyclase"/>
</dbReference>
<dbReference type="Gene3D" id="3.30.70.270">
    <property type="match status" value="1"/>
</dbReference>